<gene>
    <name evidence="1" type="ORF">DSO57_1010189</name>
</gene>
<protein>
    <submittedName>
        <fullName evidence="1">Uncharacterized protein</fullName>
    </submittedName>
</protein>
<keyword evidence="2" id="KW-1185">Reference proteome</keyword>
<reference evidence="1" key="1">
    <citation type="submission" date="2022-04" db="EMBL/GenBank/DDBJ databases">
        <title>Genome of the entomopathogenic fungus Entomophthora muscae.</title>
        <authorList>
            <person name="Elya C."/>
            <person name="Lovett B.R."/>
            <person name="Lee E."/>
            <person name="Macias A.M."/>
            <person name="Hajek A.E."/>
            <person name="De Bivort B.L."/>
            <person name="Kasson M.T."/>
            <person name="De Fine Licht H.H."/>
            <person name="Stajich J.E."/>
        </authorList>
    </citation>
    <scope>NUCLEOTIDE SEQUENCE</scope>
    <source>
        <strain evidence="1">Berkeley</strain>
    </source>
</reference>
<proteinExistence type="predicted"/>
<name>A0ACC2US01_9FUNG</name>
<comment type="caution">
    <text evidence="1">The sequence shown here is derived from an EMBL/GenBank/DDBJ whole genome shotgun (WGS) entry which is preliminary data.</text>
</comment>
<dbReference type="EMBL" id="QTSX02000033">
    <property type="protein sequence ID" value="KAJ9089692.1"/>
    <property type="molecule type" value="Genomic_DNA"/>
</dbReference>
<organism evidence="1 2">
    <name type="scientific">Entomophthora muscae</name>
    <dbReference type="NCBI Taxonomy" id="34485"/>
    <lineage>
        <taxon>Eukaryota</taxon>
        <taxon>Fungi</taxon>
        <taxon>Fungi incertae sedis</taxon>
        <taxon>Zoopagomycota</taxon>
        <taxon>Entomophthoromycotina</taxon>
        <taxon>Entomophthoromycetes</taxon>
        <taxon>Entomophthorales</taxon>
        <taxon>Entomophthoraceae</taxon>
        <taxon>Entomophthora</taxon>
    </lineage>
</organism>
<dbReference type="Proteomes" id="UP001165960">
    <property type="component" value="Unassembled WGS sequence"/>
</dbReference>
<evidence type="ECO:0000313" key="1">
    <source>
        <dbReference type="EMBL" id="KAJ9089692.1"/>
    </source>
</evidence>
<sequence length="112" mass="12113">MVTFPIGLVIEGLNLGALAHQIRNLFSLKWIPDTPQLLAIGPAPSPEAAPPLAFPSTLLYDVLVAQHSLPKGQVICAKLSSDSASNGPYSLKDRIIYQNNKVWVPKELQLVS</sequence>
<evidence type="ECO:0000313" key="2">
    <source>
        <dbReference type="Proteomes" id="UP001165960"/>
    </source>
</evidence>
<accession>A0ACC2US01</accession>